<proteinExistence type="predicted"/>
<dbReference type="Pfam" id="PF03548">
    <property type="entry name" value="LolA"/>
    <property type="match status" value="1"/>
</dbReference>
<evidence type="ECO:0000313" key="4">
    <source>
        <dbReference type="Proteomes" id="UP000245708"/>
    </source>
</evidence>
<dbReference type="InterPro" id="IPR029046">
    <property type="entry name" value="LolA/LolB/LppX"/>
</dbReference>
<dbReference type="CDD" id="cd16325">
    <property type="entry name" value="LolA"/>
    <property type="match status" value="1"/>
</dbReference>
<name>A0A316GIL0_9RHOB</name>
<keyword evidence="3" id="KW-0449">Lipoprotein</keyword>
<feature type="chain" id="PRO_5016280941" evidence="2">
    <location>
        <begin position="21"/>
        <end position="197"/>
    </location>
</feature>
<protein>
    <submittedName>
        <fullName evidence="3">Outer membrane lipoprotein-sorting protein</fullName>
    </submittedName>
</protein>
<keyword evidence="1 2" id="KW-0732">Signal</keyword>
<reference evidence="3 4" key="1">
    <citation type="submission" date="2018-05" db="EMBL/GenBank/DDBJ databases">
        <title>Genomic Encyclopedia of Type Strains, Phase IV (KMG-IV): sequencing the most valuable type-strain genomes for metagenomic binning, comparative biology and taxonomic classification.</title>
        <authorList>
            <person name="Goeker M."/>
        </authorList>
    </citation>
    <scope>NUCLEOTIDE SEQUENCE [LARGE SCALE GENOMIC DNA]</scope>
    <source>
        <strain evidence="3 4">DSM 16097</strain>
    </source>
</reference>
<dbReference type="PANTHER" id="PTHR35869">
    <property type="entry name" value="OUTER-MEMBRANE LIPOPROTEIN CARRIER PROTEIN"/>
    <property type="match status" value="1"/>
</dbReference>
<organism evidence="3 4">
    <name type="scientific">Roseicyclus mahoneyensis</name>
    <dbReference type="NCBI Taxonomy" id="164332"/>
    <lineage>
        <taxon>Bacteria</taxon>
        <taxon>Pseudomonadati</taxon>
        <taxon>Pseudomonadota</taxon>
        <taxon>Alphaproteobacteria</taxon>
        <taxon>Rhodobacterales</taxon>
        <taxon>Roseobacteraceae</taxon>
        <taxon>Roseicyclus</taxon>
    </lineage>
</organism>
<comment type="caution">
    <text evidence="3">The sequence shown here is derived from an EMBL/GenBank/DDBJ whole genome shotgun (WGS) entry which is preliminary data.</text>
</comment>
<dbReference type="EMBL" id="QGGW01000005">
    <property type="protein sequence ID" value="PWK60033.1"/>
    <property type="molecule type" value="Genomic_DNA"/>
</dbReference>
<dbReference type="Gene3D" id="2.50.20.10">
    <property type="entry name" value="Lipoprotein localisation LolA/LolB/LppX"/>
    <property type="match status" value="1"/>
</dbReference>
<dbReference type="RefSeq" id="WP_109668248.1">
    <property type="nucleotide sequence ID" value="NZ_QGGW01000005.1"/>
</dbReference>
<dbReference type="PANTHER" id="PTHR35869:SF1">
    <property type="entry name" value="OUTER-MEMBRANE LIPOPROTEIN CARRIER PROTEIN"/>
    <property type="match status" value="1"/>
</dbReference>
<dbReference type="SUPFAM" id="SSF89392">
    <property type="entry name" value="Prokaryotic lipoproteins and lipoprotein localization factors"/>
    <property type="match status" value="1"/>
</dbReference>
<evidence type="ECO:0000313" key="3">
    <source>
        <dbReference type="EMBL" id="PWK60033.1"/>
    </source>
</evidence>
<evidence type="ECO:0000256" key="1">
    <source>
        <dbReference type="ARBA" id="ARBA00022729"/>
    </source>
</evidence>
<gene>
    <name evidence="3" type="ORF">C7455_10516</name>
</gene>
<feature type="signal peptide" evidence="2">
    <location>
        <begin position="1"/>
        <end position="20"/>
    </location>
</feature>
<dbReference type="InterPro" id="IPR004564">
    <property type="entry name" value="OM_lipoprot_carrier_LolA-like"/>
</dbReference>
<sequence length="197" mass="21267">MKQLVLALAVSLATAAPALADLVPLSALSRYLNDMDTAQGSFTQINADGSISTGTIYMHRPGRVRFEYPGDDLLVIAGGQQVAIFDGRSNTRPETYPLSETPLNLILARNVDLARSGMVIGHRYDGTATRVLAQDPDRPEIGTIELVFTGDPVELRQWVITDNGGGETTVVLGGLTEGGRLSARLFNITQEIQSRER</sequence>
<keyword evidence="4" id="KW-1185">Reference proteome</keyword>
<dbReference type="AlphaFoldDB" id="A0A316GIL0"/>
<dbReference type="Proteomes" id="UP000245708">
    <property type="component" value="Unassembled WGS sequence"/>
</dbReference>
<dbReference type="OrthoDB" id="9800501at2"/>
<evidence type="ECO:0000256" key="2">
    <source>
        <dbReference type="SAM" id="SignalP"/>
    </source>
</evidence>
<accession>A0A316GIL0</accession>